<feature type="domain" description="HTH HARE-type" evidence="2">
    <location>
        <begin position="215"/>
        <end position="279"/>
    </location>
</feature>
<dbReference type="AlphaFoldDB" id="A0A1G2CHZ7"/>
<dbReference type="Gene3D" id="1.10.10.10">
    <property type="entry name" value="Winged helix-like DNA-binding domain superfamily/Winged helix DNA-binding domain"/>
    <property type="match status" value="1"/>
</dbReference>
<evidence type="ECO:0000256" key="1">
    <source>
        <dbReference type="ARBA" id="ARBA00023163"/>
    </source>
</evidence>
<dbReference type="PANTHER" id="PTHR30603:SF47">
    <property type="entry name" value="RNA POLYMERASE SIGMA FACTOR SIGD, CHLOROPLASTIC"/>
    <property type="match status" value="1"/>
</dbReference>
<comment type="caution">
    <text evidence="3">The sequence shown here is derived from an EMBL/GenBank/DDBJ whole genome shotgun (WGS) entry which is preliminary data.</text>
</comment>
<keyword evidence="1" id="KW-0804">Transcription</keyword>
<name>A0A1G2CHZ7_9BACT</name>
<dbReference type="InterPro" id="IPR007630">
    <property type="entry name" value="RNA_pol_sigma70_r4"/>
</dbReference>
<evidence type="ECO:0000313" key="4">
    <source>
        <dbReference type="Proteomes" id="UP000178495"/>
    </source>
</evidence>
<dbReference type="InterPro" id="IPR036388">
    <property type="entry name" value="WH-like_DNA-bd_sf"/>
</dbReference>
<dbReference type="GO" id="GO:0006352">
    <property type="term" value="P:DNA-templated transcription initiation"/>
    <property type="evidence" value="ECO:0007669"/>
    <property type="project" value="InterPro"/>
</dbReference>
<dbReference type="Gene3D" id="1.10.10.1250">
    <property type="entry name" value="RNA polymerase, subunit delta, N-terminal domain"/>
    <property type="match status" value="1"/>
</dbReference>
<dbReference type="PROSITE" id="PS51913">
    <property type="entry name" value="HTH_HARE"/>
    <property type="match status" value="1"/>
</dbReference>
<dbReference type="Pfam" id="PF04545">
    <property type="entry name" value="Sigma70_r4"/>
    <property type="match status" value="1"/>
</dbReference>
<dbReference type="STRING" id="1798652.A3A43_03025"/>
<proteinExistence type="predicted"/>
<dbReference type="EMBL" id="MHLC01000022">
    <property type="protein sequence ID" value="OGZ01016.1"/>
    <property type="molecule type" value="Genomic_DNA"/>
</dbReference>
<evidence type="ECO:0000259" key="2">
    <source>
        <dbReference type="PROSITE" id="PS51913"/>
    </source>
</evidence>
<evidence type="ECO:0000313" key="3">
    <source>
        <dbReference type="EMBL" id="OGZ01016.1"/>
    </source>
</evidence>
<dbReference type="CDD" id="cd06171">
    <property type="entry name" value="Sigma70_r4"/>
    <property type="match status" value="1"/>
</dbReference>
<dbReference type="InterPro" id="IPR000943">
    <property type="entry name" value="RNA_pol_sigma70"/>
</dbReference>
<reference evidence="3 4" key="1">
    <citation type="journal article" date="2016" name="Nat. Commun.">
        <title>Thousands of microbial genomes shed light on interconnected biogeochemical processes in an aquifer system.</title>
        <authorList>
            <person name="Anantharaman K."/>
            <person name="Brown C.T."/>
            <person name="Hug L.A."/>
            <person name="Sharon I."/>
            <person name="Castelle C.J."/>
            <person name="Probst A.J."/>
            <person name="Thomas B.C."/>
            <person name="Singh A."/>
            <person name="Wilkins M.J."/>
            <person name="Karaoz U."/>
            <person name="Brodie E.L."/>
            <person name="Williams K.H."/>
            <person name="Hubbard S.S."/>
            <person name="Banfield J.F."/>
        </authorList>
    </citation>
    <scope>NUCLEOTIDE SEQUENCE [LARGE SCALE GENOMIC DNA]</scope>
</reference>
<gene>
    <name evidence="3" type="ORF">A3A43_03025</name>
</gene>
<dbReference type="InterPro" id="IPR050239">
    <property type="entry name" value="Sigma-70_RNA_pol_init_factors"/>
</dbReference>
<dbReference type="PRINTS" id="PR00046">
    <property type="entry name" value="SIGMA70FCT"/>
</dbReference>
<organism evidence="3 4">
    <name type="scientific">Candidatus Liptonbacteria bacterium RIFCSPLOWO2_01_FULL_56_20</name>
    <dbReference type="NCBI Taxonomy" id="1798652"/>
    <lineage>
        <taxon>Bacteria</taxon>
        <taxon>Candidatus Liptoniibacteriota</taxon>
    </lineage>
</organism>
<dbReference type="SUPFAM" id="SSF88659">
    <property type="entry name" value="Sigma3 and sigma4 domains of RNA polymerase sigma factors"/>
    <property type="match status" value="1"/>
</dbReference>
<dbReference type="InterPro" id="IPR013324">
    <property type="entry name" value="RNA_pol_sigma_r3/r4-like"/>
</dbReference>
<dbReference type="InterPro" id="IPR007759">
    <property type="entry name" value="Asxl_HARE-HTH"/>
</dbReference>
<dbReference type="PANTHER" id="PTHR30603">
    <property type="entry name" value="RNA POLYMERASE SIGMA FACTOR RPO"/>
    <property type="match status" value="1"/>
</dbReference>
<dbReference type="InterPro" id="IPR038087">
    <property type="entry name" value="RNAP_delta_N_dom_sf"/>
</dbReference>
<accession>A0A1G2CHZ7</accession>
<dbReference type="Proteomes" id="UP000178495">
    <property type="component" value="Unassembled WGS sequence"/>
</dbReference>
<protein>
    <recommendedName>
        <fullName evidence="2">HTH HARE-type domain-containing protein</fullName>
    </recommendedName>
</protein>
<dbReference type="GO" id="GO:0003700">
    <property type="term" value="F:DNA-binding transcription factor activity"/>
    <property type="evidence" value="ECO:0007669"/>
    <property type="project" value="InterPro"/>
</dbReference>
<sequence>MIAVTKIFNAFWDGLGDREKEIIVARFGLDKSGRMQTLAALGDRYGITRERVRQIEAAALSALRGKISESAACTEILEKSKRFLKESGGAAKKENLFQHHRTFAEGLGENQLAVLLEASGAFSLYPEDKDFWPFYYTDKASLRNATAFLGQWASFLGSKRDHVLSGRYGEYLESFLKRKGTSRAHAANYLSISKKIHKNPYGDIGLTDWAEIRPRTIRDRIYLVLKKQRDPLHFRAIARTINDVGFGGRKASPPTVHNELIKDERFVLVGRGIYALREHGYEPGTAKEVIKRVLTREGPLKPRDVILAVQKERFFKPNTVLVNLQNKAYFQRLQNGTYHVRET</sequence>